<proteinExistence type="predicted"/>
<reference evidence="4 5" key="1">
    <citation type="submission" date="2019-08" db="EMBL/GenBank/DDBJ databases">
        <title>Genome of Phaeodactylibacter luteus.</title>
        <authorList>
            <person name="Bowman J.P."/>
        </authorList>
    </citation>
    <scope>NUCLEOTIDE SEQUENCE [LARGE SCALE GENOMIC DNA]</scope>
    <source>
        <strain evidence="4 5">KCTC 42180</strain>
    </source>
</reference>
<dbReference type="Pfam" id="PF18962">
    <property type="entry name" value="Por_Secre_tail"/>
    <property type="match status" value="1"/>
</dbReference>
<dbReference type="GO" id="GO:0005975">
    <property type="term" value="P:carbohydrate metabolic process"/>
    <property type="evidence" value="ECO:0007669"/>
    <property type="project" value="UniProtKB-ARBA"/>
</dbReference>
<gene>
    <name evidence="4" type="ORF">FRY97_10225</name>
</gene>
<dbReference type="InterPro" id="IPR013320">
    <property type="entry name" value="ConA-like_dom_sf"/>
</dbReference>
<dbReference type="GO" id="GO:0004553">
    <property type="term" value="F:hydrolase activity, hydrolyzing O-glycosyl compounds"/>
    <property type="evidence" value="ECO:0007669"/>
    <property type="project" value="UniProtKB-ARBA"/>
</dbReference>
<dbReference type="InterPro" id="IPR006558">
    <property type="entry name" value="LamG-like"/>
</dbReference>
<feature type="domain" description="LamG-like jellyroll fold" evidence="3">
    <location>
        <begin position="227"/>
        <end position="358"/>
    </location>
</feature>
<dbReference type="Gene3D" id="2.60.120.200">
    <property type="match status" value="2"/>
</dbReference>
<keyword evidence="5" id="KW-1185">Reference proteome</keyword>
<accession>A0A5C6RLG0</accession>
<protein>
    <submittedName>
        <fullName evidence="4">T9SS type A sorting domain-containing protein</fullName>
    </submittedName>
</protein>
<dbReference type="EMBL" id="VOOR01000018">
    <property type="protein sequence ID" value="TXB63176.1"/>
    <property type="molecule type" value="Genomic_DNA"/>
</dbReference>
<dbReference type="SMART" id="SM00560">
    <property type="entry name" value="LamGL"/>
    <property type="match status" value="1"/>
</dbReference>
<dbReference type="Proteomes" id="UP000321580">
    <property type="component" value="Unassembled WGS sequence"/>
</dbReference>
<evidence type="ECO:0000313" key="4">
    <source>
        <dbReference type="EMBL" id="TXB63176.1"/>
    </source>
</evidence>
<keyword evidence="2" id="KW-1015">Disulfide bond</keyword>
<name>A0A5C6RLG0_9BACT</name>
<comment type="caution">
    <text evidence="4">The sequence shown here is derived from an EMBL/GenBank/DDBJ whole genome shotgun (WGS) entry which is preliminary data.</text>
</comment>
<dbReference type="OrthoDB" id="976756at2"/>
<sequence>MKEQIRRAVYLVILCLPFGLNGQVDTVCYPEPASTVAAVEAYFTYGSKANAVSNTSRLDITVGQSLTEQFFSGDILMSTGFWGRFLAPPLKPTVVATKGEYPDRIDITWNLGPFSPRATDGWIIRRNGSVIANLDRSAKKFIDFNAQAGEVYVYEVIGLNVFGDGSAGSDVGFVNPNGVVAGKVETNSQNPVREVAVTLTPTVGYALRFDGVDDYLCMDYKEALPDTAFTFTAWVKIAEDAPQRAGIIDLGSDLSQNWWVHAVSTPQGKGIVAGVGDGTPHELTYIFEHNPEGWHQVSFAYASGLCLLYVDGVFVQAMQASMQPAPARYRIGSFRNEGGNFKGLIDDVRIFDRLLSQREQLLYEGITVSRNTPGLVAYWKFDEGMGEKVFDITDNDFDTLLEGPAFDADDAGVRNGAITDEAGIYVIESINYSAAQTFQARPNKSFYENYALEFNPVFQSKVKLPAFDLPDSSLTVELLLKPFSGSFRQTLLAHESGNFEWYIEDGSYYLSTGGAPIQLGAVDTGYQLLALRIDRLGQSVSSYIGSTEVAAAQGLAWSSDYSNGHWYVGSGPDGEHTLLGLVDELAIFDTLLPMADLLEHVDVNVGIDPGDARLANYFAFNEGSGTEARDAGEMMTGFGQLSGVEFTPQAYRQKATPHAFSPGVRVVSLNSSNTAVGEVDFTDQSSVPIAGVVRYIDTDCYAPNTEIFVNGAAALPPIKTDADGRFVADFEPGSTIRLQPVRGEQTFLPVIFEAPSLQTPIAGVLFQNQTKRTVVGQVAGGLCRKSIIPSPNEGVVQVKARTLNGCYEKTLNVPANGKFAFTDLPPDSVSIAVVTHPDPDVQSFMSELGGVVLDMRFTERDTVDFIYRSRPELEFSDLPTNSRGDFMLQMKQPNQLDIRVYEPYYDGVCYLDTAELVITNDLADYTEDIDTLMTEGILRHRFRAGWPRTVGDYKKPIVVKARRDSADTYVDGQIRAVVLGKVPLSTPFATTSPAIPFLVLHDPPGDGSFAYVESGQTTCNQMSFTIGGGGEAVNSRQVSLGPDISVDVGPPVAQISIPIETTLDFGYSVSLGFDAYLSNEMEVCVTTTETISTSDEDLIVGSSMGGDVFVGAAVNILYGKSLELSYNDTTEQYVISEGILVQPDGFETTFIYTERQIRDIVIPALILINDTESVDAWNRILAYNEQNRANAPFRENISFASGTVYEESFTSEETTISTSGNEFSTRLGGFVATGGTLNGVGALEELSLGITFNRSTENSSSSQTSRTVGYTLADDDVFDNFTVDIREDRVYQVPVFDLKAGQSSCPHEPNTQHREEVSLSVGNAVATNINSTDAAVFNLSLGNLAPSGDVGFYTLALVPESNPDGAAFTINGDALLGDGQVYQIPANGSQTVTLSVERGPEAYVYEDLKVALYSECEFERAVGLGIPRAGVNPLFYKELELDVYFLEPCSEVNISAPMQDWVITPQDQDTLFITLNGYDKNDDDLVLIRLQYRPEVGDGSWINIAEIPKDSLGEVFEVATWSLSNLNDGAYELRAVTQCDDPALNPGFSEVIRGRKETRPPRLLGTPQPSDGVLGPGDEISIRFTKRIDCNDITQAEGIGTNIQNNNVGLYDAATGVLIDAIITCNEDELKIVPNVPNQYIENRLLRVKVEAVEDLFGNALAVPVVWEFQVNRSALYWSEPRIKEAVVEGSGLAVAREIINQGGAAFSYQLQNIPDWLEVFPTTGTVPPGVSETVMFQVDNDLPPGEYQEVLNMVTAQGVEPFDLDIRVVCPPPVWEVNPNTFSYSMSFTLALDIEGAMSQDPLDQIGAFVGGELRGVANVEFVPELSAYMAFLTVYSNQPTGESIAFRVWDARECILYGSTAESFSFIADELVGSPGAPQVLHTNNLLLRKIAFDPGWNWFSYNVEAPEPALNNILAALSRPQGGTIKGQAAFSVFFDAGNVWTGALQALSHVQSYQYKSSVQDSLLILGHPVNPDSVLIPLQPGWNWIGYLPQQGLSIDSALTALEPAAGDILKSQDAFAQFVPGIGWIGSLGFMQPTRGYQLYLQNGGTLAYPALSGGEAPQLSGGTSVEERSTPLFWKADPRAFERSMNIIALVEASDKGGNILEAYDEVGAFSGGALRGSCRPVYVPHLDAYLAFLTVYGAEDAGDIRFRYYEAESGAVIPLEESVPFVSNAVLGTVAEPQPLTLGSNTVEGQEHDRLRVYPNPASESISLHFYAPLPGPATIGLYDALGRKAAEQSLSAIAGENQLDWQLPGTLPSGLYFLRLQLGNQYFTSRLEIQK</sequence>
<keyword evidence="1" id="KW-0732">Signal</keyword>
<dbReference type="RefSeq" id="WP_147167431.1">
    <property type="nucleotide sequence ID" value="NZ_VOOR01000018.1"/>
</dbReference>
<evidence type="ECO:0000259" key="3">
    <source>
        <dbReference type="SMART" id="SM00560"/>
    </source>
</evidence>
<dbReference type="SUPFAM" id="SSF49899">
    <property type="entry name" value="Concanavalin A-like lectins/glucanases"/>
    <property type="match status" value="2"/>
</dbReference>
<dbReference type="NCBIfam" id="TIGR04183">
    <property type="entry name" value="Por_Secre_tail"/>
    <property type="match status" value="1"/>
</dbReference>
<dbReference type="InterPro" id="IPR026444">
    <property type="entry name" value="Secre_tail"/>
</dbReference>
<evidence type="ECO:0000256" key="1">
    <source>
        <dbReference type="ARBA" id="ARBA00022729"/>
    </source>
</evidence>
<organism evidence="4 5">
    <name type="scientific">Phaeodactylibacter luteus</name>
    <dbReference type="NCBI Taxonomy" id="1564516"/>
    <lineage>
        <taxon>Bacteria</taxon>
        <taxon>Pseudomonadati</taxon>
        <taxon>Bacteroidota</taxon>
        <taxon>Saprospiria</taxon>
        <taxon>Saprospirales</taxon>
        <taxon>Haliscomenobacteraceae</taxon>
        <taxon>Phaeodactylibacter</taxon>
    </lineage>
</organism>
<dbReference type="Pfam" id="PF13385">
    <property type="entry name" value="Laminin_G_3"/>
    <property type="match status" value="2"/>
</dbReference>
<evidence type="ECO:0000313" key="5">
    <source>
        <dbReference type="Proteomes" id="UP000321580"/>
    </source>
</evidence>
<evidence type="ECO:0000256" key="2">
    <source>
        <dbReference type="ARBA" id="ARBA00023157"/>
    </source>
</evidence>